<evidence type="ECO:0000256" key="5">
    <source>
        <dbReference type="ARBA" id="ARBA00022692"/>
    </source>
</evidence>
<keyword evidence="7" id="KW-0406">Ion transport</keyword>
<keyword evidence="3" id="KW-0813">Transport</keyword>
<feature type="transmembrane region" description="Helical" evidence="9">
    <location>
        <begin position="151"/>
        <end position="171"/>
    </location>
</feature>
<name>A0ABU7R8I6_9ACTN</name>
<dbReference type="PANTHER" id="PTHR43562">
    <property type="entry name" value="NAPA-TYPE SODIUM/HYDROGEN ANTIPORTER"/>
    <property type="match status" value="1"/>
</dbReference>
<dbReference type="RefSeq" id="WP_330957685.1">
    <property type="nucleotide sequence ID" value="NZ_JAZGJQ010000002.1"/>
</dbReference>
<feature type="transmembrane region" description="Helical" evidence="9">
    <location>
        <begin position="366"/>
        <end position="385"/>
    </location>
</feature>
<organism evidence="11 12">
    <name type="scientific">Olsenella absiana</name>
    <dbReference type="NCBI Taxonomy" id="3115222"/>
    <lineage>
        <taxon>Bacteria</taxon>
        <taxon>Bacillati</taxon>
        <taxon>Actinomycetota</taxon>
        <taxon>Coriobacteriia</taxon>
        <taxon>Coriobacteriales</taxon>
        <taxon>Atopobiaceae</taxon>
        <taxon>Olsenella</taxon>
    </lineage>
</organism>
<keyword evidence="6 9" id="KW-1133">Transmembrane helix</keyword>
<feature type="transmembrane region" description="Helical" evidence="9">
    <location>
        <begin position="6"/>
        <end position="24"/>
    </location>
</feature>
<feature type="transmembrane region" description="Helical" evidence="9">
    <location>
        <begin position="90"/>
        <end position="108"/>
    </location>
</feature>
<feature type="transmembrane region" description="Helical" evidence="9">
    <location>
        <begin position="120"/>
        <end position="139"/>
    </location>
</feature>
<feature type="transmembrane region" description="Helical" evidence="9">
    <location>
        <begin position="335"/>
        <end position="360"/>
    </location>
</feature>
<evidence type="ECO:0000256" key="9">
    <source>
        <dbReference type="SAM" id="Phobius"/>
    </source>
</evidence>
<sequence>MEAVTDFASLLVMVTLALVCPILADRIPRHIVPETVFLLMLGAAFGPYGLGLIHTNEVIGFLSELGCGFLFLLAGREIEPSMLSGHEGRRGLAAWGVSFVVAVAISGLLPRVGYGTTTGWATAIMLTTTAIGTLMPILAERGLVGTPVGDGVVSYGTWGEICPIVAIVMLLSARVAWQSAVILLGLVLLCVVIARHGASARRRGTRVYRLMVEKANGTAQTMVRLTMFLLVLLVTISAVFDVDIVLGAFAAGFVLQYLVPKGDEAFDQKLGGMGYGFFIPVFFIYSGTRIDVTAVASRPVMLAVFILALLLVRSVPVFVLAATDRANPRRLSVRASASVAVYCATALPLVVAVTTIAVAAGAMSQGMASVLVAAGAVTVFLMPLLGQLAIRAAGASELDVATLAEDTADLGPAVVEAAGHARMRERHAARIALRMHIEHMIESGESPEAVARYLAEELHFEGDEHRVHAVERRIERMQGSHRRVY</sequence>
<dbReference type="EMBL" id="JAZGJQ010000002">
    <property type="protein sequence ID" value="MEE6146919.1"/>
    <property type="molecule type" value="Genomic_DNA"/>
</dbReference>
<dbReference type="Gene3D" id="1.20.1530.20">
    <property type="match status" value="1"/>
</dbReference>
<keyword evidence="4" id="KW-0050">Antiport</keyword>
<dbReference type="Proteomes" id="UP001332931">
    <property type="component" value="Unassembled WGS sequence"/>
</dbReference>
<feature type="transmembrane region" description="Helical" evidence="9">
    <location>
        <begin position="177"/>
        <end position="198"/>
    </location>
</feature>
<evidence type="ECO:0000256" key="1">
    <source>
        <dbReference type="ARBA" id="ARBA00004141"/>
    </source>
</evidence>
<proteinExistence type="inferred from homology"/>
<accession>A0ABU7R8I6</accession>
<comment type="similarity">
    <text evidence="2">Belongs to the monovalent cation:proton antiporter 2 (CPA2) transporter (TC 2.A.37) family.</text>
</comment>
<comment type="caution">
    <text evidence="11">The sequence shown here is derived from an EMBL/GenBank/DDBJ whole genome shotgun (WGS) entry which is preliminary data.</text>
</comment>
<keyword evidence="12" id="KW-1185">Reference proteome</keyword>
<feature type="transmembrane region" description="Helical" evidence="9">
    <location>
        <begin position="272"/>
        <end position="288"/>
    </location>
</feature>
<feature type="transmembrane region" description="Helical" evidence="9">
    <location>
        <begin position="36"/>
        <end position="53"/>
    </location>
</feature>
<feature type="domain" description="Cation/H+ exchanger transmembrane" evidence="10">
    <location>
        <begin position="15"/>
        <end position="384"/>
    </location>
</feature>
<evidence type="ECO:0000259" key="10">
    <source>
        <dbReference type="Pfam" id="PF00999"/>
    </source>
</evidence>
<evidence type="ECO:0000256" key="7">
    <source>
        <dbReference type="ARBA" id="ARBA00023065"/>
    </source>
</evidence>
<evidence type="ECO:0000256" key="2">
    <source>
        <dbReference type="ARBA" id="ARBA00005551"/>
    </source>
</evidence>
<keyword evidence="5 9" id="KW-0812">Transmembrane</keyword>
<evidence type="ECO:0000256" key="4">
    <source>
        <dbReference type="ARBA" id="ARBA00022449"/>
    </source>
</evidence>
<protein>
    <submittedName>
        <fullName evidence="11">Cation:proton antiporter</fullName>
    </submittedName>
</protein>
<dbReference type="InterPro" id="IPR006153">
    <property type="entry name" value="Cation/H_exchanger_TM"/>
</dbReference>
<feature type="transmembrane region" description="Helical" evidence="9">
    <location>
        <begin position="59"/>
        <end position="78"/>
    </location>
</feature>
<evidence type="ECO:0000313" key="11">
    <source>
        <dbReference type="EMBL" id="MEE6146919.1"/>
    </source>
</evidence>
<dbReference type="PANTHER" id="PTHR43562:SF1">
    <property type="entry name" value="NA(+)_H(+) ANTIPORTER YJBQ-RELATED"/>
    <property type="match status" value="1"/>
</dbReference>
<feature type="transmembrane region" description="Helical" evidence="9">
    <location>
        <begin position="300"/>
        <end position="323"/>
    </location>
</feature>
<dbReference type="InterPro" id="IPR038770">
    <property type="entry name" value="Na+/solute_symporter_sf"/>
</dbReference>
<comment type="subcellular location">
    <subcellularLocation>
        <location evidence="1">Membrane</location>
        <topology evidence="1">Multi-pass membrane protein</topology>
    </subcellularLocation>
</comment>
<evidence type="ECO:0000256" key="8">
    <source>
        <dbReference type="ARBA" id="ARBA00023136"/>
    </source>
</evidence>
<gene>
    <name evidence="11" type="ORF">VXJ25_02745</name>
</gene>
<reference evidence="11 12" key="1">
    <citation type="submission" date="2024-01" db="EMBL/GenBank/DDBJ databases">
        <title>Description of Olsenella sp. nov., isolated from pig feces.</title>
        <authorList>
            <person name="Chang Y.-H."/>
        </authorList>
    </citation>
    <scope>NUCLEOTIDE SEQUENCE [LARGE SCALE GENOMIC DNA]</scope>
    <source>
        <strain evidence="11 12">YH-ols2223</strain>
    </source>
</reference>
<evidence type="ECO:0000256" key="6">
    <source>
        <dbReference type="ARBA" id="ARBA00022989"/>
    </source>
</evidence>
<evidence type="ECO:0000256" key="3">
    <source>
        <dbReference type="ARBA" id="ARBA00022448"/>
    </source>
</evidence>
<keyword evidence="8 9" id="KW-0472">Membrane</keyword>
<dbReference type="Pfam" id="PF00999">
    <property type="entry name" value="Na_H_Exchanger"/>
    <property type="match status" value="1"/>
</dbReference>
<evidence type="ECO:0000313" key="12">
    <source>
        <dbReference type="Proteomes" id="UP001332931"/>
    </source>
</evidence>